<keyword evidence="5 10" id="KW-0436">Ligase</keyword>
<comment type="catalytic activity">
    <reaction evidence="9 10">
        <text>5-phospho-alpha-D-ribose 1-diphosphate + nicotinate + ATP + H2O = nicotinate beta-D-ribonucleotide + ADP + phosphate + diphosphate</text>
        <dbReference type="Rhea" id="RHEA:36163"/>
        <dbReference type="ChEBI" id="CHEBI:15377"/>
        <dbReference type="ChEBI" id="CHEBI:30616"/>
        <dbReference type="ChEBI" id="CHEBI:32544"/>
        <dbReference type="ChEBI" id="CHEBI:33019"/>
        <dbReference type="ChEBI" id="CHEBI:43474"/>
        <dbReference type="ChEBI" id="CHEBI:57502"/>
        <dbReference type="ChEBI" id="CHEBI:58017"/>
        <dbReference type="ChEBI" id="CHEBI:456216"/>
        <dbReference type="EC" id="6.3.4.21"/>
    </reaction>
</comment>
<organism evidence="12">
    <name type="scientific">Erythrolobus australicus</name>
    <dbReference type="NCBI Taxonomy" id="1077150"/>
    <lineage>
        <taxon>Eukaryota</taxon>
        <taxon>Rhodophyta</taxon>
        <taxon>Bangiophyceae</taxon>
        <taxon>Porphyridiales</taxon>
        <taxon>Porphyridiaceae</taxon>
        <taxon>Erythrolobus</taxon>
    </lineage>
</organism>
<keyword evidence="4" id="KW-0597">Phosphoprotein</keyword>
<evidence type="ECO:0000256" key="8">
    <source>
        <dbReference type="ARBA" id="ARBA00023426"/>
    </source>
</evidence>
<dbReference type="InterPro" id="IPR007229">
    <property type="entry name" value="Nic_PRibTrfase-Fam"/>
</dbReference>
<evidence type="ECO:0000256" key="9">
    <source>
        <dbReference type="ARBA" id="ARBA00048668"/>
    </source>
</evidence>
<dbReference type="PANTHER" id="PTHR11098:SF1">
    <property type="entry name" value="NICOTINATE PHOSPHORIBOSYLTRANSFERASE"/>
    <property type="match status" value="1"/>
</dbReference>
<evidence type="ECO:0000256" key="4">
    <source>
        <dbReference type="ARBA" id="ARBA00022553"/>
    </source>
</evidence>
<dbReference type="GO" id="GO:0004516">
    <property type="term" value="F:nicotinate phosphoribosyltransferase activity"/>
    <property type="evidence" value="ECO:0007669"/>
    <property type="project" value="UniProtKB-UniRule"/>
</dbReference>
<accession>A0A7S1TL32</accession>
<dbReference type="SUPFAM" id="SSF51690">
    <property type="entry name" value="Nicotinate/Quinolinate PRTase C-terminal domain-like"/>
    <property type="match status" value="1"/>
</dbReference>
<evidence type="ECO:0000256" key="7">
    <source>
        <dbReference type="ARBA" id="ARBA00022679"/>
    </source>
</evidence>
<evidence type="ECO:0000256" key="2">
    <source>
        <dbReference type="ARBA" id="ARBA00010897"/>
    </source>
</evidence>
<dbReference type="SUPFAM" id="SSF54675">
    <property type="entry name" value="Nicotinate/Quinolinate PRTase N-terminal domain-like"/>
    <property type="match status" value="1"/>
</dbReference>
<keyword evidence="6 10" id="KW-0662">Pyridine nucleotide biosynthesis</keyword>
<dbReference type="UniPathway" id="UPA00253">
    <property type="reaction ID" value="UER00457"/>
</dbReference>
<dbReference type="GO" id="GO:0016740">
    <property type="term" value="F:transferase activity"/>
    <property type="evidence" value="ECO:0007669"/>
    <property type="project" value="UniProtKB-KW"/>
</dbReference>
<dbReference type="PANTHER" id="PTHR11098">
    <property type="entry name" value="NICOTINATE PHOSPHORIBOSYLTRANSFERASE"/>
    <property type="match status" value="1"/>
</dbReference>
<reference evidence="12" key="1">
    <citation type="submission" date="2021-01" db="EMBL/GenBank/DDBJ databases">
        <authorList>
            <person name="Corre E."/>
            <person name="Pelletier E."/>
            <person name="Niang G."/>
            <person name="Scheremetjew M."/>
            <person name="Finn R."/>
            <person name="Kale V."/>
            <person name="Holt S."/>
            <person name="Cochrane G."/>
            <person name="Meng A."/>
            <person name="Brown T."/>
            <person name="Cohen L."/>
        </authorList>
    </citation>
    <scope>NUCLEOTIDE SEQUENCE</scope>
    <source>
        <strain evidence="12">CCMP3124</strain>
    </source>
</reference>
<keyword evidence="7 10" id="KW-0808">Transferase</keyword>
<evidence type="ECO:0000313" key="12">
    <source>
        <dbReference type="EMBL" id="CAD9239300.1"/>
    </source>
</evidence>
<evidence type="ECO:0000256" key="10">
    <source>
        <dbReference type="RuleBase" id="RU365100"/>
    </source>
</evidence>
<proteinExistence type="inferred from homology"/>
<dbReference type="PIRSF" id="PIRSF000484">
    <property type="entry name" value="NAPRT"/>
    <property type="match status" value="1"/>
</dbReference>
<dbReference type="InterPro" id="IPR013785">
    <property type="entry name" value="Aldolase_TIM"/>
</dbReference>
<dbReference type="NCBIfam" id="TIGR01513">
    <property type="entry name" value="NAPRTase_put"/>
    <property type="match status" value="1"/>
</dbReference>
<dbReference type="InterPro" id="IPR036068">
    <property type="entry name" value="Nicotinate_pribotase-like_C"/>
</dbReference>
<dbReference type="Pfam" id="PF17767">
    <property type="entry name" value="NAPRTase_N"/>
    <property type="match status" value="1"/>
</dbReference>
<gene>
    <name evidence="12" type="ORF">EAUS1353_LOCUS1036</name>
</gene>
<dbReference type="InterPro" id="IPR040727">
    <property type="entry name" value="NAPRTase_N"/>
</dbReference>
<dbReference type="EMBL" id="HBGI01001602">
    <property type="protein sequence ID" value="CAD9239300.1"/>
    <property type="molecule type" value="Transcribed_RNA"/>
</dbReference>
<dbReference type="GO" id="GO:0005829">
    <property type="term" value="C:cytosol"/>
    <property type="evidence" value="ECO:0007669"/>
    <property type="project" value="TreeGrafter"/>
</dbReference>
<comment type="PTM">
    <text evidence="10">Transiently phosphorylated on a His residue during the reaction cycle. Phosphorylation strongly increases the affinity for substrates and increases the rate of nicotinate D-ribonucleotide production. Dephosphorylation regenerates the low-affinity form of the enzyme, leading to product release.</text>
</comment>
<dbReference type="Gene3D" id="3.20.140.10">
    <property type="entry name" value="nicotinate phosphoribosyltransferase"/>
    <property type="match status" value="2"/>
</dbReference>
<evidence type="ECO:0000256" key="6">
    <source>
        <dbReference type="ARBA" id="ARBA00022642"/>
    </source>
</evidence>
<dbReference type="AlphaFoldDB" id="A0A7S1TL32"/>
<evidence type="ECO:0000259" key="11">
    <source>
        <dbReference type="Pfam" id="PF17767"/>
    </source>
</evidence>
<dbReference type="Gene3D" id="3.20.20.70">
    <property type="entry name" value="Aldolase class I"/>
    <property type="match status" value="2"/>
</dbReference>
<dbReference type="InterPro" id="IPR006405">
    <property type="entry name" value="Nic_PRibTrfase_pncB"/>
</dbReference>
<evidence type="ECO:0000256" key="1">
    <source>
        <dbReference type="ARBA" id="ARBA00004952"/>
    </source>
</evidence>
<dbReference type="GO" id="GO:0034355">
    <property type="term" value="P:NAD+ biosynthetic process via the salvage pathway"/>
    <property type="evidence" value="ECO:0007669"/>
    <property type="project" value="TreeGrafter"/>
</dbReference>
<evidence type="ECO:0000256" key="5">
    <source>
        <dbReference type="ARBA" id="ARBA00022598"/>
    </source>
</evidence>
<comment type="pathway">
    <text evidence="1 10">Cofactor biosynthesis; NAD(+) biosynthesis; nicotinate D-ribonucleotide from nicotinate: step 1/1.</text>
</comment>
<name>A0A7S1TL32_9RHOD</name>
<feature type="domain" description="Nicotinate phosphoribosyltransferase N-terminal" evidence="11">
    <location>
        <begin position="2"/>
        <end position="113"/>
    </location>
</feature>
<evidence type="ECO:0000256" key="3">
    <source>
        <dbReference type="ARBA" id="ARBA00013236"/>
    </source>
</evidence>
<protein>
    <recommendedName>
        <fullName evidence="3 10">Nicotinate phosphoribosyltransferase</fullName>
        <ecNumber evidence="3 10">6.3.4.21</ecNumber>
    </recommendedName>
</protein>
<dbReference type="EC" id="6.3.4.21" evidence="3 10"/>
<sequence length="564" mass="61096">MEADFEYFFRKAPFGGAFCVFNGVWEVVRLAKNLRFEKHELAVVRELLLAADSSSATKIDAFIAWLASVNGAMISMRAFPEGSVVFPNEPLLTLKGPIAVIHLLESALLNALNFATLVATKAARLVVAAGPRATVLEFGLRRAQGPGAAMLASKYAFAGGVHASSNLLACSKYGIAPRGTQAHAFVQAFDKDDLRRLERANVGSLESRFVKDVLYLRNALCATDTHDGELAAFTSYALSFPTSFIALVDTYDTLRSGVPNFCVVACALIRACAYRGREEPLKFGLRLDSGDLGALSCSARRVIHEIARRAELPALESAIIVASNDLDEDSITSLGAYVPAERFAAGHVANDKEHSIDAFGVGTRLAACTQQPALGGVLKLVELQQRPCFKTTDESAKATLPFRKQVYRLLSDKRAVADVIARDAESFPQQTISRRAGAVDERRVVARGREPPYAKLALLSDGGEGKNALLSDVWSAGEARGRMRARDDTRKDMIAETDALHASRRHAKQQFALFPSKILRAGAHPMSAKGSNVAATPYIVALSEDLHTLTRALVEENSRMTYIP</sequence>
<comment type="function">
    <text evidence="8">Catalyzes the first step in the biosynthesis of NAD from nicotinic acid, the ATP-dependent synthesis of beta-nicotinate D-ribonucleotide from nicotinate and 5-phospho-D-ribose 1-phosphate. Helps prevent cellular oxidative stress via its role in NAD biosynthesis.</text>
</comment>
<comment type="similarity">
    <text evidence="2 10">Belongs to the NAPRTase family.</text>
</comment>